<name>C7J8R2_ORYSJ</name>
<protein>
    <submittedName>
        <fullName evidence="2">Os11g0597800 protein</fullName>
    </submittedName>
</protein>
<proteinExistence type="predicted"/>
<evidence type="ECO:0000256" key="1">
    <source>
        <dbReference type="SAM" id="MobiDB-lite"/>
    </source>
</evidence>
<dbReference type="AlphaFoldDB" id="C7J8R2"/>
<organism evidence="2 3">
    <name type="scientific">Oryza sativa subsp. japonica</name>
    <name type="common">Rice</name>
    <dbReference type="NCBI Taxonomy" id="39947"/>
    <lineage>
        <taxon>Eukaryota</taxon>
        <taxon>Viridiplantae</taxon>
        <taxon>Streptophyta</taxon>
        <taxon>Embryophyta</taxon>
        <taxon>Tracheophyta</taxon>
        <taxon>Spermatophyta</taxon>
        <taxon>Magnoliopsida</taxon>
        <taxon>Liliopsida</taxon>
        <taxon>Poales</taxon>
        <taxon>Poaceae</taxon>
        <taxon>BOP clade</taxon>
        <taxon>Oryzoideae</taxon>
        <taxon>Oryzeae</taxon>
        <taxon>Oryzinae</taxon>
        <taxon>Oryza</taxon>
        <taxon>Oryza sativa</taxon>
    </lineage>
</organism>
<dbReference type="Proteomes" id="UP000000763">
    <property type="component" value="Chromosome 11"/>
</dbReference>
<evidence type="ECO:0000313" key="3">
    <source>
        <dbReference type="Proteomes" id="UP000000763"/>
    </source>
</evidence>
<evidence type="ECO:0000313" key="2">
    <source>
        <dbReference type="EMBL" id="BAH95364.1"/>
    </source>
</evidence>
<dbReference type="EMBL" id="AP008217">
    <property type="protein sequence ID" value="BAH95364.1"/>
    <property type="molecule type" value="Genomic_DNA"/>
</dbReference>
<feature type="region of interest" description="Disordered" evidence="1">
    <location>
        <begin position="1"/>
        <end position="116"/>
    </location>
</feature>
<sequence>MRCGAIKLARNEGEAPHLGEPPVVLGVGDREAGPPAGAVLELSHEPLQRRAQAEPRGVELQHGRVPAARQRPLLHLRRQPGDPPPPPHPHRRLLRPTRGRGGPRRRGGPAPMCGWT</sequence>
<reference evidence="2 3" key="1">
    <citation type="journal article" date="2005" name="Nature">
        <title>The map-based sequence of the rice genome.</title>
        <authorList>
            <consortium name="International rice genome sequencing project (IRGSP)"/>
            <person name="Matsumoto T."/>
            <person name="Wu J."/>
            <person name="Kanamori H."/>
            <person name="Katayose Y."/>
            <person name="Fujisawa M."/>
            <person name="Namiki N."/>
            <person name="Mizuno H."/>
            <person name="Yamamoto K."/>
            <person name="Antonio B.A."/>
            <person name="Baba T."/>
            <person name="Sakata K."/>
            <person name="Nagamura Y."/>
            <person name="Aoki H."/>
            <person name="Arikawa K."/>
            <person name="Arita K."/>
            <person name="Bito T."/>
            <person name="Chiden Y."/>
            <person name="Fujitsuka N."/>
            <person name="Fukunaka R."/>
            <person name="Hamada M."/>
            <person name="Harada C."/>
            <person name="Hayashi A."/>
            <person name="Hijishita S."/>
            <person name="Honda M."/>
            <person name="Hosokawa S."/>
            <person name="Ichikawa Y."/>
            <person name="Idonuma A."/>
            <person name="Iijima M."/>
            <person name="Ikeda M."/>
            <person name="Ikeno M."/>
            <person name="Ito K."/>
            <person name="Ito S."/>
            <person name="Ito T."/>
            <person name="Ito Y."/>
            <person name="Ito Y."/>
            <person name="Iwabuchi A."/>
            <person name="Kamiya K."/>
            <person name="Karasawa W."/>
            <person name="Kurita K."/>
            <person name="Katagiri S."/>
            <person name="Kikuta A."/>
            <person name="Kobayashi H."/>
            <person name="Kobayashi N."/>
            <person name="Machita K."/>
            <person name="Maehara T."/>
            <person name="Masukawa M."/>
            <person name="Mizubayashi T."/>
            <person name="Mukai Y."/>
            <person name="Nagasaki H."/>
            <person name="Nagata Y."/>
            <person name="Naito S."/>
            <person name="Nakashima M."/>
            <person name="Nakama Y."/>
            <person name="Nakamichi Y."/>
            <person name="Nakamura M."/>
            <person name="Meguro A."/>
            <person name="Negishi M."/>
            <person name="Ohta I."/>
            <person name="Ohta T."/>
            <person name="Okamoto M."/>
            <person name="Ono N."/>
            <person name="Saji S."/>
            <person name="Sakaguchi M."/>
            <person name="Sakai K."/>
            <person name="Shibata M."/>
            <person name="Shimokawa T."/>
            <person name="Song J."/>
            <person name="Takazaki Y."/>
            <person name="Terasawa K."/>
            <person name="Tsugane M."/>
            <person name="Tsuji K."/>
            <person name="Ueda S."/>
            <person name="Waki K."/>
            <person name="Yamagata H."/>
            <person name="Yamamoto M."/>
            <person name="Yamamoto S."/>
            <person name="Yamane H."/>
            <person name="Yoshiki S."/>
            <person name="Yoshihara R."/>
            <person name="Yukawa K."/>
            <person name="Zhong H."/>
            <person name="Yano M."/>
            <person name="Yuan Q."/>
            <person name="Ouyang S."/>
            <person name="Liu J."/>
            <person name="Jones K.M."/>
            <person name="Gansberger K."/>
            <person name="Moffat K."/>
            <person name="Hill J."/>
            <person name="Bera J."/>
            <person name="Fadrosh D."/>
            <person name="Jin S."/>
            <person name="Johri S."/>
            <person name="Kim M."/>
            <person name="Overton L."/>
            <person name="Reardon M."/>
            <person name="Tsitrin T."/>
            <person name="Vuong H."/>
            <person name="Weaver B."/>
            <person name="Ciecko A."/>
            <person name="Tallon L."/>
            <person name="Jackson J."/>
            <person name="Pai G."/>
            <person name="Aken S.V."/>
            <person name="Utterback T."/>
            <person name="Reidmuller S."/>
            <person name="Feldblyum T."/>
            <person name="Hsiao J."/>
            <person name="Zismann V."/>
            <person name="Iobst S."/>
            <person name="de Vazeille A.R."/>
            <person name="Buell C.R."/>
            <person name="Ying K."/>
            <person name="Li Y."/>
            <person name="Lu T."/>
            <person name="Huang Y."/>
            <person name="Zhao Q."/>
            <person name="Feng Q."/>
            <person name="Zhang L."/>
            <person name="Zhu J."/>
            <person name="Weng Q."/>
            <person name="Mu J."/>
            <person name="Lu Y."/>
            <person name="Fan D."/>
            <person name="Liu Y."/>
            <person name="Guan J."/>
            <person name="Zhang Y."/>
            <person name="Yu S."/>
            <person name="Liu X."/>
            <person name="Zhang Y."/>
            <person name="Hong G."/>
            <person name="Han B."/>
            <person name="Choisne N."/>
            <person name="Demange N."/>
            <person name="Orjeda G."/>
            <person name="Samain S."/>
            <person name="Cattolico L."/>
            <person name="Pelletier E."/>
            <person name="Couloux A."/>
            <person name="Segurens B."/>
            <person name="Wincker P."/>
            <person name="D'Hont A."/>
            <person name="Scarpelli C."/>
            <person name="Weissenbach J."/>
            <person name="Salanoubat M."/>
            <person name="Quetier F."/>
            <person name="Yu Y."/>
            <person name="Kim H.R."/>
            <person name="Rambo T."/>
            <person name="Currie J."/>
            <person name="Collura K."/>
            <person name="Luo M."/>
            <person name="Yang T."/>
            <person name="Ammiraju J.S.S."/>
            <person name="Engler F."/>
            <person name="Soderlund C."/>
            <person name="Wing R.A."/>
            <person name="Palmer L.E."/>
            <person name="de la Bastide M."/>
            <person name="Spiegel L."/>
            <person name="Nascimento L."/>
            <person name="Zutavern T."/>
            <person name="O'Shaughnessy A."/>
            <person name="Dike S."/>
            <person name="Dedhia N."/>
            <person name="Preston R."/>
            <person name="Balija V."/>
            <person name="McCombie W.R."/>
            <person name="Chow T."/>
            <person name="Chen H."/>
            <person name="Chung M."/>
            <person name="Chen C."/>
            <person name="Shaw J."/>
            <person name="Wu H."/>
            <person name="Hsiao K."/>
            <person name="Chao Y."/>
            <person name="Chu M."/>
            <person name="Cheng C."/>
            <person name="Hour A."/>
            <person name="Lee P."/>
            <person name="Lin S."/>
            <person name="Lin Y."/>
            <person name="Liou J."/>
            <person name="Liu S."/>
            <person name="Hsing Y."/>
            <person name="Raghuvanshi S."/>
            <person name="Mohanty A."/>
            <person name="Bharti A.K."/>
            <person name="Gaur A."/>
            <person name="Gupta V."/>
            <person name="Kumar D."/>
            <person name="Ravi V."/>
            <person name="Vij S."/>
            <person name="Kapur A."/>
            <person name="Khurana P."/>
            <person name="Khurana P."/>
            <person name="Khurana J.P."/>
            <person name="Tyagi A.K."/>
            <person name="Gaikwad K."/>
            <person name="Singh A."/>
            <person name="Dalal V."/>
            <person name="Srivastava S."/>
            <person name="Dixit A."/>
            <person name="Pal A.K."/>
            <person name="Ghazi I.A."/>
            <person name="Yadav M."/>
            <person name="Pandit A."/>
            <person name="Bhargava A."/>
            <person name="Sureshbabu K."/>
            <person name="Batra K."/>
            <person name="Sharma T.R."/>
            <person name="Mohapatra T."/>
            <person name="Singh N.K."/>
            <person name="Messing J."/>
            <person name="Nelson A.B."/>
            <person name="Fuks G."/>
            <person name="Kavchok S."/>
            <person name="Keizer G."/>
            <person name="Linton E."/>
            <person name="Llaca V."/>
            <person name="Song R."/>
            <person name="Tanyolac B."/>
            <person name="Young S."/>
            <person name="Ho-Il K."/>
            <person name="Hahn J.H."/>
            <person name="Sangsakoo G."/>
            <person name="Vanavichit A."/>
            <person name="de Mattos Luiz.A.T."/>
            <person name="Zimmer P.D."/>
            <person name="Malone G."/>
            <person name="Dellagostin O."/>
            <person name="de Oliveira A.C."/>
            <person name="Bevan M."/>
            <person name="Bancroft I."/>
            <person name="Minx P."/>
            <person name="Cordum H."/>
            <person name="Wilson R."/>
            <person name="Cheng Z."/>
            <person name="Jin W."/>
            <person name="Jiang J."/>
            <person name="Leong S.A."/>
            <person name="Iwama H."/>
            <person name="Gojobori T."/>
            <person name="Itoh T."/>
            <person name="Niimura Y."/>
            <person name="Fujii Y."/>
            <person name="Habara T."/>
            <person name="Sakai H."/>
            <person name="Sato Y."/>
            <person name="Wilson G."/>
            <person name="Kumar K."/>
            <person name="McCouch S."/>
            <person name="Juretic N."/>
            <person name="Hoen D."/>
            <person name="Wright S."/>
            <person name="Bruskiewich R."/>
            <person name="Bureau T."/>
            <person name="Miyao A."/>
            <person name="Hirochika H."/>
            <person name="Nishikawa T."/>
            <person name="Kadowaki K."/>
            <person name="Sugiura M."/>
            <person name="Burr B."/>
            <person name="Sasaki T."/>
        </authorList>
    </citation>
    <scope>NUCLEOTIDE SEQUENCE [LARGE SCALE GENOMIC DNA]</scope>
    <source>
        <strain evidence="3">cv. Nipponbare</strain>
    </source>
</reference>
<accession>C7J8R2</accession>
<feature type="compositionally biased region" description="Basic residues" evidence="1">
    <location>
        <begin position="88"/>
        <end position="107"/>
    </location>
</feature>
<reference evidence="3" key="2">
    <citation type="journal article" date="2008" name="Nucleic Acids Res.">
        <title>The rice annotation project database (RAP-DB): 2008 update.</title>
        <authorList>
            <consortium name="The rice annotation project (RAP)"/>
        </authorList>
    </citation>
    <scope>GENOME REANNOTATION</scope>
    <source>
        <strain evidence="3">cv. Nipponbare</strain>
    </source>
</reference>
<gene>
    <name evidence="2" type="ordered locus">Os11g0597800</name>
</gene>
<feature type="compositionally biased region" description="Basic and acidic residues" evidence="1">
    <location>
        <begin position="42"/>
        <end position="62"/>
    </location>
</feature>
<dbReference type="KEGG" id="dosa:Os11g0597800"/>